<dbReference type="Proteomes" id="UP001055811">
    <property type="component" value="Linkage Group LG06"/>
</dbReference>
<organism evidence="1 2">
    <name type="scientific">Cichorium intybus</name>
    <name type="common">Chicory</name>
    <dbReference type="NCBI Taxonomy" id="13427"/>
    <lineage>
        <taxon>Eukaryota</taxon>
        <taxon>Viridiplantae</taxon>
        <taxon>Streptophyta</taxon>
        <taxon>Embryophyta</taxon>
        <taxon>Tracheophyta</taxon>
        <taxon>Spermatophyta</taxon>
        <taxon>Magnoliopsida</taxon>
        <taxon>eudicotyledons</taxon>
        <taxon>Gunneridae</taxon>
        <taxon>Pentapetalae</taxon>
        <taxon>asterids</taxon>
        <taxon>campanulids</taxon>
        <taxon>Asterales</taxon>
        <taxon>Asteraceae</taxon>
        <taxon>Cichorioideae</taxon>
        <taxon>Cichorieae</taxon>
        <taxon>Cichoriinae</taxon>
        <taxon>Cichorium</taxon>
    </lineage>
</organism>
<accession>A0ACB9BKR2</accession>
<evidence type="ECO:0000313" key="2">
    <source>
        <dbReference type="Proteomes" id="UP001055811"/>
    </source>
</evidence>
<reference evidence="1 2" key="2">
    <citation type="journal article" date="2022" name="Mol. Ecol. Resour.">
        <title>The genomes of chicory, endive, great burdock and yacon provide insights into Asteraceae paleo-polyploidization history and plant inulin production.</title>
        <authorList>
            <person name="Fan W."/>
            <person name="Wang S."/>
            <person name="Wang H."/>
            <person name="Wang A."/>
            <person name="Jiang F."/>
            <person name="Liu H."/>
            <person name="Zhao H."/>
            <person name="Xu D."/>
            <person name="Zhang Y."/>
        </authorList>
    </citation>
    <scope>NUCLEOTIDE SEQUENCE [LARGE SCALE GENOMIC DNA]</scope>
    <source>
        <strain evidence="2">cv. Punajuju</strain>
        <tissue evidence="1">Leaves</tissue>
    </source>
</reference>
<sequence>MTRRSRTGYLLLLGGAPVSWKTKKQSVVSRSSAEAEYRAMASTVSEIIWMRWLLKELEVQQTGPTTLFCDNQAARHIANNPVFHERTKHVEMDCYFVRERVESNEIQPMHVDTKLQLADLFTKGLGAQQLQFLLDKLGTCNLHAPA</sequence>
<name>A0ACB9BKR2_CICIN</name>
<evidence type="ECO:0000313" key="1">
    <source>
        <dbReference type="EMBL" id="KAI3722513.1"/>
    </source>
</evidence>
<comment type="caution">
    <text evidence="1">The sequence shown here is derived from an EMBL/GenBank/DDBJ whole genome shotgun (WGS) entry which is preliminary data.</text>
</comment>
<protein>
    <submittedName>
        <fullName evidence="1">Uncharacterized protein</fullName>
    </submittedName>
</protein>
<proteinExistence type="predicted"/>
<reference evidence="2" key="1">
    <citation type="journal article" date="2022" name="Mol. Ecol. Resour.">
        <title>The genomes of chicory, endive, great burdock and yacon provide insights into Asteraceae palaeo-polyploidization history and plant inulin production.</title>
        <authorList>
            <person name="Fan W."/>
            <person name="Wang S."/>
            <person name="Wang H."/>
            <person name="Wang A."/>
            <person name="Jiang F."/>
            <person name="Liu H."/>
            <person name="Zhao H."/>
            <person name="Xu D."/>
            <person name="Zhang Y."/>
        </authorList>
    </citation>
    <scope>NUCLEOTIDE SEQUENCE [LARGE SCALE GENOMIC DNA]</scope>
    <source>
        <strain evidence="2">cv. Punajuju</strain>
    </source>
</reference>
<dbReference type="EMBL" id="CM042014">
    <property type="protein sequence ID" value="KAI3722513.1"/>
    <property type="molecule type" value="Genomic_DNA"/>
</dbReference>
<gene>
    <name evidence="1" type="ORF">L2E82_33552</name>
</gene>
<keyword evidence="2" id="KW-1185">Reference proteome</keyword>